<feature type="region of interest" description="Disordered" evidence="1">
    <location>
        <begin position="317"/>
        <end position="336"/>
    </location>
</feature>
<feature type="signal peptide" evidence="3">
    <location>
        <begin position="1"/>
        <end position="28"/>
    </location>
</feature>
<evidence type="ECO:0000313" key="5">
    <source>
        <dbReference type="Proteomes" id="UP000799779"/>
    </source>
</evidence>
<keyword evidence="3" id="KW-0732">Signal</keyword>
<dbReference type="AlphaFoldDB" id="A0A6A5WEQ5"/>
<organism evidence="4 5">
    <name type="scientific">Amniculicola lignicola CBS 123094</name>
    <dbReference type="NCBI Taxonomy" id="1392246"/>
    <lineage>
        <taxon>Eukaryota</taxon>
        <taxon>Fungi</taxon>
        <taxon>Dikarya</taxon>
        <taxon>Ascomycota</taxon>
        <taxon>Pezizomycotina</taxon>
        <taxon>Dothideomycetes</taxon>
        <taxon>Pleosporomycetidae</taxon>
        <taxon>Pleosporales</taxon>
        <taxon>Amniculicolaceae</taxon>
        <taxon>Amniculicola</taxon>
    </lineage>
</organism>
<keyword evidence="5" id="KW-1185">Reference proteome</keyword>
<accession>A0A6A5WEQ5</accession>
<evidence type="ECO:0008006" key="6">
    <source>
        <dbReference type="Google" id="ProtNLM"/>
    </source>
</evidence>
<feature type="region of interest" description="Disordered" evidence="1">
    <location>
        <begin position="389"/>
        <end position="415"/>
    </location>
</feature>
<gene>
    <name evidence="4" type="ORF">P154DRAFT_576581</name>
</gene>
<feature type="region of interest" description="Disordered" evidence="1">
    <location>
        <begin position="161"/>
        <end position="209"/>
    </location>
</feature>
<proteinExistence type="predicted"/>
<keyword evidence="2" id="KW-0472">Membrane</keyword>
<sequence>MALRRASSRSGVVAVVIALALRVHFAVAVTSKLESAATVTNLITQFITIQVCDGSHGFFTCRTGSCYFDDTGGFACCTKTNKKDCIVPRRCVPFGNTATCKEGEIGCLTCSQSESPQCNSATNYGMNQYAIWCGKYGGEWYTSYTYKWTTTYGGTLMMSTPKPSPSATADSATATNTGNSSSTSSPSPSPYWSSASSQPPLFDGSHASSPTSLPGPVIGGIAVGAFVGAALLVLGLLLLFKWHTKRQQNTPSGTSTFISPKDSEHGSPPYFDPSGGPTMAHGPGVAHELSNRSGNHVHEINAQQSSIPHIPIYSTSPTHSELPALPQKPSPPVSPMSRNTTLIDKELPATPASLRSSVNPHSSTISPTPIILSSDSSVIPSPVQGERNTYAVDDSGPATGSLAVPNTEDEAKRKSSQLLPVGGPYLTADRMLGEGYWTAEKEQLEADKVVGSDDEIGQAM</sequence>
<name>A0A6A5WEQ5_9PLEO</name>
<dbReference type="EMBL" id="ML977592">
    <property type="protein sequence ID" value="KAF1999947.1"/>
    <property type="molecule type" value="Genomic_DNA"/>
</dbReference>
<keyword evidence="2" id="KW-1133">Transmembrane helix</keyword>
<dbReference type="OrthoDB" id="3801549at2759"/>
<dbReference type="Proteomes" id="UP000799779">
    <property type="component" value="Unassembled WGS sequence"/>
</dbReference>
<evidence type="ECO:0000256" key="1">
    <source>
        <dbReference type="SAM" id="MobiDB-lite"/>
    </source>
</evidence>
<protein>
    <recommendedName>
        <fullName evidence="6">Mid2 domain-containing protein</fullName>
    </recommendedName>
</protein>
<evidence type="ECO:0000313" key="4">
    <source>
        <dbReference type="EMBL" id="KAF1999947.1"/>
    </source>
</evidence>
<feature type="chain" id="PRO_5025416946" description="Mid2 domain-containing protein" evidence="3">
    <location>
        <begin position="29"/>
        <end position="460"/>
    </location>
</feature>
<evidence type="ECO:0000256" key="2">
    <source>
        <dbReference type="SAM" id="Phobius"/>
    </source>
</evidence>
<reference evidence="4" key="1">
    <citation type="journal article" date="2020" name="Stud. Mycol.">
        <title>101 Dothideomycetes genomes: a test case for predicting lifestyles and emergence of pathogens.</title>
        <authorList>
            <person name="Haridas S."/>
            <person name="Albert R."/>
            <person name="Binder M."/>
            <person name="Bloem J."/>
            <person name="Labutti K."/>
            <person name="Salamov A."/>
            <person name="Andreopoulos B."/>
            <person name="Baker S."/>
            <person name="Barry K."/>
            <person name="Bills G."/>
            <person name="Bluhm B."/>
            <person name="Cannon C."/>
            <person name="Castanera R."/>
            <person name="Culley D."/>
            <person name="Daum C."/>
            <person name="Ezra D."/>
            <person name="Gonzalez J."/>
            <person name="Henrissat B."/>
            <person name="Kuo A."/>
            <person name="Liang C."/>
            <person name="Lipzen A."/>
            <person name="Lutzoni F."/>
            <person name="Magnuson J."/>
            <person name="Mondo S."/>
            <person name="Nolan M."/>
            <person name="Ohm R."/>
            <person name="Pangilinan J."/>
            <person name="Park H.-J."/>
            <person name="Ramirez L."/>
            <person name="Alfaro M."/>
            <person name="Sun H."/>
            <person name="Tritt A."/>
            <person name="Yoshinaga Y."/>
            <person name="Zwiers L.-H."/>
            <person name="Turgeon B."/>
            <person name="Goodwin S."/>
            <person name="Spatafora J."/>
            <person name="Crous P."/>
            <person name="Grigoriev I."/>
        </authorList>
    </citation>
    <scope>NUCLEOTIDE SEQUENCE</scope>
    <source>
        <strain evidence="4">CBS 123094</strain>
    </source>
</reference>
<feature type="compositionally biased region" description="Low complexity" evidence="1">
    <location>
        <begin position="161"/>
        <end position="200"/>
    </location>
</feature>
<feature type="transmembrane region" description="Helical" evidence="2">
    <location>
        <begin position="217"/>
        <end position="240"/>
    </location>
</feature>
<keyword evidence="2" id="KW-0812">Transmembrane</keyword>
<evidence type="ECO:0000256" key="3">
    <source>
        <dbReference type="SAM" id="SignalP"/>
    </source>
</evidence>